<dbReference type="Proteomes" id="UP000235387">
    <property type="component" value="Unassembled WGS sequence"/>
</dbReference>
<dbReference type="InterPro" id="IPR037187">
    <property type="entry name" value="DnaK_N"/>
</dbReference>
<keyword evidence="3" id="KW-0862">Zinc</keyword>
<dbReference type="SUPFAM" id="SSF109635">
    <property type="entry name" value="DnaK suppressor protein DksA, alpha-hairpin domain"/>
    <property type="match status" value="1"/>
</dbReference>
<evidence type="ECO:0000256" key="4">
    <source>
        <dbReference type="PROSITE-ProRule" id="PRU00510"/>
    </source>
</evidence>
<evidence type="ECO:0000259" key="6">
    <source>
        <dbReference type="Pfam" id="PF01258"/>
    </source>
</evidence>
<feature type="coiled-coil region" evidence="5">
    <location>
        <begin position="31"/>
        <end position="58"/>
    </location>
</feature>
<dbReference type="InterPro" id="IPR000962">
    <property type="entry name" value="Znf_DskA_TraR"/>
</dbReference>
<feature type="domain" description="Zinc finger DksA/TraR C4-type" evidence="6">
    <location>
        <begin position="107"/>
        <end position="128"/>
    </location>
</feature>
<dbReference type="EMBL" id="MDAL01000002">
    <property type="protein sequence ID" value="PMN94676.1"/>
    <property type="molecule type" value="Genomic_DNA"/>
</dbReference>
<keyword evidence="2" id="KW-0863">Zinc-finger</keyword>
<keyword evidence="5" id="KW-0175">Coiled coil</keyword>
<keyword evidence="1" id="KW-0479">Metal-binding</keyword>
<reference evidence="8" key="1">
    <citation type="submission" date="2016-07" db="EMBL/GenBank/DDBJ databases">
        <title>Nontailed viruses are major unrecognized killers of bacteria in the ocean.</title>
        <authorList>
            <person name="Kauffman K."/>
            <person name="Hussain F."/>
            <person name="Yang J."/>
            <person name="Arevalo P."/>
            <person name="Brown J."/>
            <person name="Cutler M."/>
            <person name="Kelly L."/>
            <person name="Polz M.F."/>
        </authorList>
    </citation>
    <scope>NUCLEOTIDE SEQUENCE [LARGE SCALE GENOMIC DNA]</scope>
    <source>
        <strain evidence="8">10N.261.45.A10</strain>
    </source>
</reference>
<dbReference type="PANTHER" id="PTHR33823:SF4">
    <property type="entry name" value="GENERAL STRESS PROTEIN 16O"/>
    <property type="match status" value="1"/>
</dbReference>
<accession>A0A2N7LGK2</accession>
<feature type="zinc finger region" description="dksA C4-type" evidence="4">
    <location>
        <begin position="105"/>
        <end position="129"/>
    </location>
</feature>
<dbReference type="Pfam" id="PF01258">
    <property type="entry name" value="zf-dskA_traR"/>
    <property type="match status" value="1"/>
</dbReference>
<gene>
    <name evidence="7" type="ORF">BCT23_01205</name>
</gene>
<protein>
    <recommendedName>
        <fullName evidence="6">Zinc finger DksA/TraR C4-type domain-containing protein</fullName>
    </recommendedName>
</protein>
<evidence type="ECO:0000256" key="3">
    <source>
        <dbReference type="ARBA" id="ARBA00022833"/>
    </source>
</evidence>
<comment type="caution">
    <text evidence="7">The sequence shown here is derived from an EMBL/GenBank/DDBJ whole genome shotgun (WGS) entry which is preliminary data.</text>
</comment>
<evidence type="ECO:0000256" key="2">
    <source>
        <dbReference type="ARBA" id="ARBA00022771"/>
    </source>
</evidence>
<evidence type="ECO:0000313" key="8">
    <source>
        <dbReference type="Proteomes" id="UP000235387"/>
    </source>
</evidence>
<evidence type="ECO:0000313" key="7">
    <source>
        <dbReference type="EMBL" id="PMN94676.1"/>
    </source>
</evidence>
<dbReference type="PANTHER" id="PTHR33823">
    <property type="entry name" value="RNA POLYMERASE-BINDING TRANSCRIPTION FACTOR DKSA-RELATED"/>
    <property type="match status" value="1"/>
</dbReference>
<dbReference type="AlphaFoldDB" id="A0A2N7LGK2"/>
<evidence type="ECO:0000256" key="1">
    <source>
        <dbReference type="ARBA" id="ARBA00022723"/>
    </source>
</evidence>
<dbReference type="PROSITE" id="PS51128">
    <property type="entry name" value="ZF_DKSA_2"/>
    <property type="match status" value="1"/>
</dbReference>
<sequence>MNEMTQSNATTSTLLAHPDATLSQKDLVDLHQRLLDKREELLAQADLLEKEITRKEDCSLADEVEASFYRAEANRAEVQLTQNHGLMNEISRAFLRLESGQYGVSIETGDPIPLARLRLLPWTEYCTEDLE</sequence>
<evidence type="ECO:0000256" key="5">
    <source>
        <dbReference type="SAM" id="Coils"/>
    </source>
</evidence>
<dbReference type="GO" id="GO:0008270">
    <property type="term" value="F:zinc ion binding"/>
    <property type="evidence" value="ECO:0007669"/>
    <property type="project" value="UniProtKB-KW"/>
</dbReference>
<proteinExistence type="predicted"/>
<name>A0A2N7LGK2_9GAMM</name>
<organism evidence="7 8">
    <name type="scientific">Enterovibrio norvegicus</name>
    <dbReference type="NCBI Taxonomy" id="188144"/>
    <lineage>
        <taxon>Bacteria</taxon>
        <taxon>Pseudomonadati</taxon>
        <taxon>Pseudomonadota</taxon>
        <taxon>Gammaproteobacteria</taxon>
        <taxon>Vibrionales</taxon>
        <taxon>Vibrionaceae</taxon>
        <taxon>Enterovibrio</taxon>
    </lineage>
</organism>
<dbReference type="Gene3D" id="1.20.120.910">
    <property type="entry name" value="DksA, coiled-coil domain"/>
    <property type="match status" value="1"/>
</dbReference>